<protein>
    <submittedName>
        <fullName evidence="1">Uncharacterized protein</fullName>
    </submittedName>
</protein>
<gene>
    <name evidence="1" type="ORF">OIH86_15485</name>
</gene>
<reference evidence="1 2" key="1">
    <citation type="submission" date="2022-10" db="EMBL/GenBank/DDBJ databases">
        <title>Draft genome assembly of moderately radiation resistant bacterium Metabacillus halosaccharovorans.</title>
        <authorList>
            <person name="Pal S."/>
            <person name="Gopinathan A."/>
        </authorList>
    </citation>
    <scope>NUCLEOTIDE SEQUENCE [LARGE SCALE GENOMIC DNA]</scope>
    <source>
        <strain evidence="1 2">VITHBRA001</strain>
    </source>
</reference>
<accession>A0ABT3DJ20</accession>
<dbReference type="Proteomes" id="UP001526147">
    <property type="component" value="Unassembled WGS sequence"/>
</dbReference>
<proteinExistence type="predicted"/>
<name>A0ABT3DJ20_9BACI</name>
<dbReference type="EMBL" id="JAOYEY010000043">
    <property type="protein sequence ID" value="MCV9887040.1"/>
    <property type="molecule type" value="Genomic_DNA"/>
</dbReference>
<evidence type="ECO:0000313" key="1">
    <source>
        <dbReference type="EMBL" id="MCV9887040.1"/>
    </source>
</evidence>
<organism evidence="1 2">
    <name type="scientific">Metabacillus halosaccharovorans</name>
    <dbReference type="NCBI Taxonomy" id="930124"/>
    <lineage>
        <taxon>Bacteria</taxon>
        <taxon>Bacillati</taxon>
        <taxon>Bacillota</taxon>
        <taxon>Bacilli</taxon>
        <taxon>Bacillales</taxon>
        <taxon>Bacillaceae</taxon>
        <taxon>Metabacillus</taxon>
    </lineage>
</organism>
<sequence length="211" mass="24706">MGIKNIFQFKQPAFSRNLNVQQKEKKYGGIIQQLQLVDFWDNLDPHERSFIRNCTKWSFGGSIKGEDIDHPDSIATTKRDDCRFLLGNAAWAFDSKEYYLAESLLIEVIHRSKCLFTLHRTYQKLINIYEVSAEENKCHLQKWKSYCEEHIKLAPALFVESNKKEETPPQIRSFYILKNILLDVNDVEGYKAIVLLEQQYNNGNFIVEGIH</sequence>
<evidence type="ECO:0000313" key="2">
    <source>
        <dbReference type="Proteomes" id="UP001526147"/>
    </source>
</evidence>
<keyword evidence="2" id="KW-1185">Reference proteome</keyword>
<comment type="caution">
    <text evidence="1">The sequence shown here is derived from an EMBL/GenBank/DDBJ whole genome shotgun (WGS) entry which is preliminary data.</text>
</comment>
<dbReference type="RefSeq" id="WP_264143503.1">
    <property type="nucleotide sequence ID" value="NZ_JAOYEY010000043.1"/>
</dbReference>